<feature type="compositionally biased region" description="Basic and acidic residues" evidence="1">
    <location>
        <begin position="67"/>
        <end position="79"/>
    </location>
</feature>
<dbReference type="Gene3D" id="3.40.30.10">
    <property type="entry name" value="Glutaredoxin"/>
    <property type="match status" value="1"/>
</dbReference>
<evidence type="ECO:0000256" key="1">
    <source>
        <dbReference type="SAM" id="MobiDB-lite"/>
    </source>
</evidence>
<comment type="caution">
    <text evidence="4">The sequence shown here is derived from an EMBL/GenBank/DDBJ whole genome shotgun (WGS) entry which is preliminary data.</text>
</comment>
<protein>
    <submittedName>
        <fullName evidence="4">Thioredoxin domain-containing protein 16-like</fullName>
    </submittedName>
</protein>
<dbReference type="InterPro" id="IPR040090">
    <property type="entry name" value="TXNDC16"/>
</dbReference>
<keyword evidence="5" id="KW-1185">Reference proteome</keyword>
<evidence type="ECO:0000313" key="5">
    <source>
        <dbReference type="Proteomes" id="UP000747542"/>
    </source>
</evidence>
<dbReference type="Pfam" id="PF24508">
    <property type="entry name" value="TXNDC16_N"/>
    <property type="match status" value="1"/>
</dbReference>
<dbReference type="PANTHER" id="PTHR22699">
    <property type="entry name" value="THIOREDOXIN DOMAIN-CONTAINING PROTEIN 16"/>
    <property type="match status" value="1"/>
</dbReference>
<feature type="domain" description="TXNDC16 second thioredoxin-like" evidence="3">
    <location>
        <begin position="311"/>
        <end position="431"/>
    </location>
</feature>
<sequence>MYGRHKRYFQQYDNCPINVATRLPRQSTKVLNDGTRAEPTDEMRLLISILGLSLGLVVEVCTDASQHTERISHNPHVPDQKTNPHPHYGPTPSQESDIHFHSSITEDPVCDQSDEACSILEKSRQSGVAADQEGVTRTKNRVPLTELGRMLAGNTSPETYDLEGINRKESLIHAESIEEDYMNNKWKEVGWTAKEGRDAESAVKILKQSGDFEEFIENGPIVIVYFYKDGGSEALSRFLSEYRKSAQHLMQYHVLLAMVDCAQYSVAAYCMPDKVNRFAYGFRDGQEKIAFPLDTLFNNNAIVASALHLALINAVPILQTAGERRDLEARCRGRCDIIFSFLHTLGTYEHRMFLEMAYAHQDIFVFAITTYTAGTLGLSNPHSSEQDDQENTLWVVHCADKAADKDCVVSHYRRKMVLSQLLHFIRALQLPIWHELAVSPITSEVVTPYDETGLPWVLLLYDTSSQSRVRSLAPHLAQLLHGSIATITVNLDLVSDAALSKLHLNRNTITAPALAFLQPGQESAALLNDYDDALEWVNEQLTAMLQQVPLTKEEQGYLPVQAQEELQQDDEVVLDMVKEDTFSSVVPLAGPGPYSAALSTNTLSVIAFYLHWDPVSNALLQHMSAITPKLRDYGSHSSFHRIDCFDWPNICDSAGITTYPVLRLHPKGRRNITYEGPINGDYILKTGYYFIVEYIDSPIITHKCDYRSERSTPVELNSIEELEGLLALDEDLHPACKTTSSAAVGIFPTAKDAMAFNEASRLLEGSHLLGRIISKQAVDSMCTTSQGCVVVSKPTDKFQPRRVLSKEVDQPEVITNFIRHASLPVLAPLDPERFSALQAGVIEDKEEHSAASDQHLIILFLPANSSLSPNGVEVDSRRYTSQQAQEGRKKNNVVTNVPQSNTYDDIWTMIGHLGAQLSEPGFIFSWLLCDEPLADEILPVYGLTPDVRSLVGVNQKKGTVYIFPDFADVDISESTIRDWLRKLRAGHLSPSNELPKREWKPRLPGFDYLKFMLEDQDRDSEDHLILEMEADLNAHHHQGKAKGD</sequence>
<dbReference type="InterPro" id="IPR057639">
    <property type="entry name" value="TXNDC16_N"/>
</dbReference>
<gene>
    <name evidence="4" type="primary">Txndc16-L</name>
    <name evidence="4" type="ORF">Hamer_G012556</name>
</gene>
<accession>A0A8J5KAA6</accession>
<reference evidence="4" key="1">
    <citation type="journal article" date="2021" name="Sci. Adv.">
        <title>The American lobster genome reveals insights on longevity, neural, and immune adaptations.</title>
        <authorList>
            <person name="Polinski J.M."/>
            <person name="Zimin A.V."/>
            <person name="Clark K.F."/>
            <person name="Kohn A.B."/>
            <person name="Sadowski N."/>
            <person name="Timp W."/>
            <person name="Ptitsyn A."/>
            <person name="Khanna P."/>
            <person name="Romanova D.Y."/>
            <person name="Williams P."/>
            <person name="Greenwood S.J."/>
            <person name="Moroz L.L."/>
            <person name="Walt D.R."/>
            <person name="Bodnar A.G."/>
        </authorList>
    </citation>
    <scope>NUCLEOTIDE SEQUENCE</scope>
    <source>
        <strain evidence="4">GMGI-L3</strain>
    </source>
</reference>
<feature type="domain" description="TXNDC16 N-terminal" evidence="2">
    <location>
        <begin position="208"/>
        <end position="307"/>
    </location>
</feature>
<dbReference type="CDD" id="cd02961">
    <property type="entry name" value="PDI_a_family"/>
    <property type="match status" value="1"/>
</dbReference>
<proteinExistence type="predicted"/>
<organism evidence="4 5">
    <name type="scientific">Homarus americanus</name>
    <name type="common">American lobster</name>
    <dbReference type="NCBI Taxonomy" id="6706"/>
    <lineage>
        <taxon>Eukaryota</taxon>
        <taxon>Metazoa</taxon>
        <taxon>Ecdysozoa</taxon>
        <taxon>Arthropoda</taxon>
        <taxon>Crustacea</taxon>
        <taxon>Multicrustacea</taxon>
        <taxon>Malacostraca</taxon>
        <taxon>Eumalacostraca</taxon>
        <taxon>Eucarida</taxon>
        <taxon>Decapoda</taxon>
        <taxon>Pleocyemata</taxon>
        <taxon>Astacidea</taxon>
        <taxon>Nephropoidea</taxon>
        <taxon>Nephropidae</taxon>
        <taxon>Homarus</taxon>
    </lineage>
</organism>
<evidence type="ECO:0000259" key="3">
    <source>
        <dbReference type="Pfam" id="PF24509"/>
    </source>
</evidence>
<evidence type="ECO:0000259" key="2">
    <source>
        <dbReference type="Pfam" id="PF24508"/>
    </source>
</evidence>
<dbReference type="PANTHER" id="PTHR22699:SF1">
    <property type="entry name" value="THIOREDOXIN DOMAIN-CONTAINING PROTEIN 16"/>
    <property type="match status" value="1"/>
</dbReference>
<dbReference type="Pfam" id="PF24509">
    <property type="entry name" value="TXNDC16_2nd"/>
    <property type="match status" value="1"/>
</dbReference>
<dbReference type="AlphaFoldDB" id="A0A8J5KAA6"/>
<dbReference type="InterPro" id="IPR057642">
    <property type="entry name" value="TXNDC16_2nd"/>
</dbReference>
<evidence type="ECO:0000313" key="4">
    <source>
        <dbReference type="EMBL" id="KAG7170982.1"/>
    </source>
</evidence>
<feature type="region of interest" description="Disordered" evidence="1">
    <location>
        <begin position="67"/>
        <end position="98"/>
    </location>
</feature>
<dbReference type="SUPFAM" id="SSF52833">
    <property type="entry name" value="Thioredoxin-like"/>
    <property type="match status" value="1"/>
</dbReference>
<name>A0A8J5KAA6_HOMAM</name>
<dbReference type="Proteomes" id="UP000747542">
    <property type="component" value="Unassembled WGS sequence"/>
</dbReference>
<dbReference type="InterPro" id="IPR036249">
    <property type="entry name" value="Thioredoxin-like_sf"/>
</dbReference>
<dbReference type="EMBL" id="JAHLQT010013238">
    <property type="protein sequence ID" value="KAG7170982.1"/>
    <property type="molecule type" value="Genomic_DNA"/>
</dbReference>